<evidence type="ECO:0008006" key="3">
    <source>
        <dbReference type="Google" id="ProtNLM"/>
    </source>
</evidence>
<evidence type="ECO:0000313" key="1">
    <source>
        <dbReference type="EMBL" id="GAA4117291.1"/>
    </source>
</evidence>
<organism evidence="1 2">
    <name type="scientific">Nocardioides fonticola</name>
    <dbReference type="NCBI Taxonomy" id="450363"/>
    <lineage>
        <taxon>Bacteria</taxon>
        <taxon>Bacillati</taxon>
        <taxon>Actinomycetota</taxon>
        <taxon>Actinomycetes</taxon>
        <taxon>Propionibacteriales</taxon>
        <taxon>Nocardioidaceae</taxon>
        <taxon>Nocardioides</taxon>
    </lineage>
</organism>
<proteinExistence type="predicted"/>
<protein>
    <recommendedName>
        <fullName evidence="3">C2H2-type domain-containing protein</fullName>
    </recommendedName>
</protein>
<gene>
    <name evidence="1" type="ORF">GCM10022215_17770</name>
</gene>
<keyword evidence="2" id="KW-1185">Reference proteome</keyword>
<dbReference type="EMBL" id="BAAAZH010000012">
    <property type="protein sequence ID" value="GAA4117291.1"/>
    <property type="molecule type" value="Genomic_DNA"/>
</dbReference>
<dbReference type="RefSeq" id="WP_344732975.1">
    <property type="nucleotide sequence ID" value="NZ_BAAAZH010000012.1"/>
</dbReference>
<sequence>MTHDTTHDPYTCPFCPAVFDPEDERTRLALVAFEQHLDVHMIRRDTLRPRVPAVRLRTVRNAA</sequence>
<reference evidence="2" key="1">
    <citation type="journal article" date="2019" name="Int. J. Syst. Evol. Microbiol.">
        <title>The Global Catalogue of Microorganisms (GCM) 10K type strain sequencing project: providing services to taxonomists for standard genome sequencing and annotation.</title>
        <authorList>
            <consortium name="The Broad Institute Genomics Platform"/>
            <consortium name="The Broad Institute Genome Sequencing Center for Infectious Disease"/>
            <person name="Wu L."/>
            <person name="Ma J."/>
        </authorList>
    </citation>
    <scope>NUCLEOTIDE SEQUENCE [LARGE SCALE GENOMIC DNA]</scope>
    <source>
        <strain evidence="2">JCM 16703</strain>
    </source>
</reference>
<evidence type="ECO:0000313" key="2">
    <source>
        <dbReference type="Proteomes" id="UP001501495"/>
    </source>
</evidence>
<accession>A0ABP7XJ52</accession>
<comment type="caution">
    <text evidence="1">The sequence shown here is derived from an EMBL/GenBank/DDBJ whole genome shotgun (WGS) entry which is preliminary data.</text>
</comment>
<dbReference type="Proteomes" id="UP001501495">
    <property type="component" value="Unassembled WGS sequence"/>
</dbReference>
<name>A0ABP7XJ52_9ACTN</name>